<evidence type="ECO:0000256" key="2">
    <source>
        <dbReference type="ARBA" id="ARBA00004687"/>
    </source>
</evidence>
<evidence type="ECO:0000256" key="1">
    <source>
        <dbReference type="ARBA" id="ARBA00004477"/>
    </source>
</evidence>
<evidence type="ECO:0000256" key="7">
    <source>
        <dbReference type="ARBA" id="ARBA00022679"/>
    </source>
</evidence>
<dbReference type="Pfam" id="PF05007">
    <property type="entry name" value="Mannosyl_trans"/>
    <property type="match status" value="1"/>
</dbReference>
<reference evidence="15 16" key="1">
    <citation type="submission" date="2024-01" db="EMBL/GenBank/DDBJ databases">
        <authorList>
            <person name="Allen C."/>
            <person name="Tagirdzhanova G."/>
        </authorList>
    </citation>
    <scope>NUCLEOTIDE SEQUENCE [LARGE SCALE GENOMIC DNA]</scope>
</reference>
<evidence type="ECO:0000256" key="3">
    <source>
        <dbReference type="ARBA" id="ARBA00011071"/>
    </source>
</evidence>
<keyword evidence="8 13" id="KW-0812">Transmembrane</keyword>
<proteinExistence type="inferred from homology"/>
<evidence type="ECO:0000256" key="8">
    <source>
        <dbReference type="ARBA" id="ARBA00022692"/>
    </source>
</evidence>
<organism evidence="15 16">
    <name type="scientific">Sporothrix eucalyptigena</name>
    <dbReference type="NCBI Taxonomy" id="1812306"/>
    <lineage>
        <taxon>Eukaryota</taxon>
        <taxon>Fungi</taxon>
        <taxon>Dikarya</taxon>
        <taxon>Ascomycota</taxon>
        <taxon>Pezizomycotina</taxon>
        <taxon>Sordariomycetes</taxon>
        <taxon>Sordariomycetidae</taxon>
        <taxon>Ophiostomatales</taxon>
        <taxon>Ophiostomataceae</taxon>
        <taxon>Sporothrix</taxon>
    </lineage>
</organism>
<evidence type="ECO:0000256" key="13">
    <source>
        <dbReference type="RuleBase" id="RU365064"/>
    </source>
</evidence>
<dbReference type="EMBL" id="CAWUHD010000059">
    <property type="protein sequence ID" value="CAK7225259.1"/>
    <property type="molecule type" value="Genomic_DNA"/>
</dbReference>
<comment type="caution">
    <text evidence="15">The sequence shown here is derived from an EMBL/GenBank/DDBJ whole genome shotgun (WGS) entry which is preliminary data.</text>
</comment>
<keyword evidence="7 13" id="KW-0808">Transferase</keyword>
<feature type="transmembrane region" description="Helical" evidence="13">
    <location>
        <begin position="343"/>
        <end position="361"/>
    </location>
</feature>
<keyword evidence="5 13" id="KW-0337">GPI-anchor biosynthesis</keyword>
<dbReference type="PANTHER" id="PTHR12886:SF0">
    <property type="entry name" value="GPI MANNOSYLTRANSFERASE 1"/>
    <property type="match status" value="1"/>
</dbReference>
<feature type="transmembrane region" description="Helical" evidence="13">
    <location>
        <begin position="444"/>
        <end position="467"/>
    </location>
</feature>
<evidence type="ECO:0000256" key="10">
    <source>
        <dbReference type="ARBA" id="ARBA00022989"/>
    </source>
</evidence>
<feature type="transmembrane region" description="Helical" evidence="13">
    <location>
        <begin position="184"/>
        <end position="200"/>
    </location>
</feature>
<name>A0ABP0BZZ0_9PEZI</name>
<comment type="function">
    <text evidence="12 13">Mannosyltransferase involved in glycosylphosphatidylinositol-anchor biosynthesis. Transfers the first alpha-1,4-mannose to GlcN-acyl-PI during GPI precursor assembly. Required for cell wall integrity.</text>
</comment>
<evidence type="ECO:0000313" key="16">
    <source>
        <dbReference type="Proteomes" id="UP001642482"/>
    </source>
</evidence>
<feature type="transmembrane region" description="Helical" evidence="13">
    <location>
        <begin position="411"/>
        <end position="432"/>
    </location>
</feature>
<protein>
    <recommendedName>
        <fullName evidence="4 13">GPI mannosyltransferase 1</fullName>
        <ecNumber evidence="13">2.4.1.-</ecNumber>
    </recommendedName>
    <alternativeName>
        <fullName evidence="13">GPI mannosyltransferase I</fullName>
    </alternativeName>
</protein>
<dbReference type="EC" id="2.4.1.-" evidence="13"/>
<dbReference type="GO" id="GO:0016757">
    <property type="term" value="F:glycosyltransferase activity"/>
    <property type="evidence" value="ECO:0007669"/>
    <property type="project" value="UniProtKB-KW"/>
</dbReference>
<evidence type="ECO:0000256" key="14">
    <source>
        <dbReference type="SAM" id="MobiDB-lite"/>
    </source>
</evidence>
<keyword evidence="9 13" id="KW-0256">Endoplasmic reticulum</keyword>
<keyword evidence="11 13" id="KW-0472">Membrane</keyword>
<feature type="region of interest" description="Disordered" evidence="14">
    <location>
        <begin position="1"/>
        <end position="22"/>
    </location>
</feature>
<comment type="similarity">
    <text evidence="3 13">Belongs to the PIGM family.</text>
</comment>
<gene>
    <name evidence="15" type="primary">GPI14</name>
    <name evidence="15" type="ORF">SEUCBS140593_005843</name>
</gene>
<keyword evidence="6 13" id="KW-0328">Glycosyltransferase</keyword>
<keyword evidence="10 13" id="KW-1133">Transmembrane helix</keyword>
<evidence type="ECO:0000313" key="15">
    <source>
        <dbReference type="EMBL" id="CAK7225259.1"/>
    </source>
</evidence>
<evidence type="ECO:0000256" key="9">
    <source>
        <dbReference type="ARBA" id="ARBA00022824"/>
    </source>
</evidence>
<feature type="transmembrane region" description="Helical" evidence="13">
    <location>
        <begin position="270"/>
        <end position="292"/>
    </location>
</feature>
<evidence type="ECO:0000256" key="11">
    <source>
        <dbReference type="ARBA" id="ARBA00023136"/>
    </source>
</evidence>
<accession>A0ABP0BZZ0</accession>
<dbReference type="Proteomes" id="UP001642482">
    <property type="component" value="Unassembled WGS sequence"/>
</dbReference>
<evidence type="ECO:0000256" key="6">
    <source>
        <dbReference type="ARBA" id="ARBA00022676"/>
    </source>
</evidence>
<keyword evidence="16" id="KW-1185">Reference proteome</keyword>
<feature type="transmembrane region" description="Helical" evidence="13">
    <location>
        <begin position="27"/>
        <end position="54"/>
    </location>
</feature>
<dbReference type="InterPro" id="IPR007704">
    <property type="entry name" value="PIG-M"/>
</dbReference>
<evidence type="ECO:0000256" key="5">
    <source>
        <dbReference type="ARBA" id="ARBA00022502"/>
    </source>
</evidence>
<dbReference type="PANTHER" id="PTHR12886">
    <property type="entry name" value="PIG-M MANNOSYLTRANSFERASE"/>
    <property type="match status" value="1"/>
</dbReference>
<evidence type="ECO:0000256" key="12">
    <source>
        <dbReference type="ARBA" id="ARBA00025399"/>
    </source>
</evidence>
<sequence length="470" mass="51188">MAPPVTRRQKQLQEQKKGDSSTSTSRVTAFFSSAAGVYGAATALRVVLLVYGLWQDANSPVKYTDIDYLVFTDAARFVSQGGGSPYNRETYRYTPLLAWLLLPTAAGGGDTSGVVSQLMFASGKVLFAVADLVAGWLLERVLRERLATPTKSRQAVETSARVYASVWLLNPMVAAISTRGSAEGLLGALVAALLWAVQVARQPVLTGLLLGFGVHLKIYPFIYAPAIVWWMDAENTGTTRSKTSSKAKKSTSPTNPILAFLSPARLQLTIASLATFVGLNLVMYSIYGFPFLQHTYLHHVTRIDHRHNFSPYNTQLYLSSAAAANGSSTISTATSFLPAIESLAFLPQLLLATVLLPFVLAKKDLPTTMLAQTFAFVAFNKVCTSQYFLWYMVLLPVYLPRSSFVQSPRKGVAALVLWVAGQAAWLQQGFLLEFLGQSTFVPGLWVASLGFFLVNCWILGVIVGDVAEEK</sequence>
<comment type="subcellular location">
    <subcellularLocation>
        <location evidence="1 13">Endoplasmic reticulum membrane</location>
        <topology evidence="1 13">Multi-pass membrane protein</topology>
    </subcellularLocation>
</comment>
<comment type="pathway">
    <text evidence="2 13">Glycolipid biosynthesis; glycosylphosphatidylinositol-anchor biosynthesis.</text>
</comment>
<feature type="transmembrane region" description="Helical" evidence="13">
    <location>
        <begin position="373"/>
        <end position="399"/>
    </location>
</feature>
<feature type="transmembrane region" description="Helical" evidence="13">
    <location>
        <begin position="207"/>
        <end position="231"/>
    </location>
</feature>
<evidence type="ECO:0000256" key="4">
    <source>
        <dbReference type="ARBA" id="ARBA00013797"/>
    </source>
</evidence>